<proteinExistence type="predicted"/>
<protein>
    <recommendedName>
        <fullName evidence="4">COX assembly mitochondrial protein</fullName>
    </recommendedName>
</protein>
<feature type="compositionally biased region" description="Basic and acidic residues" evidence="1">
    <location>
        <begin position="70"/>
        <end position="79"/>
    </location>
</feature>
<evidence type="ECO:0000256" key="1">
    <source>
        <dbReference type="SAM" id="MobiDB-lite"/>
    </source>
</evidence>
<organism evidence="2 3">
    <name type="scientific">Ailuropoda melanoleuca</name>
    <name type="common">Giant panda</name>
    <dbReference type="NCBI Taxonomy" id="9646"/>
    <lineage>
        <taxon>Eukaryota</taxon>
        <taxon>Metazoa</taxon>
        <taxon>Chordata</taxon>
        <taxon>Craniata</taxon>
        <taxon>Vertebrata</taxon>
        <taxon>Euteleostomi</taxon>
        <taxon>Mammalia</taxon>
        <taxon>Eutheria</taxon>
        <taxon>Laurasiatheria</taxon>
        <taxon>Carnivora</taxon>
        <taxon>Caniformia</taxon>
        <taxon>Ursidae</taxon>
        <taxon>Ailuropoda</taxon>
    </lineage>
</organism>
<dbReference type="AlphaFoldDB" id="A0A7N5JNE7"/>
<dbReference type="Proteomes" id="UP000008912">
    <property type="component" value="Unassembled WGS sequence"/>
</dbReference>
<reference evidence="2 3" key="1">
    <citation type="journal article" date="2010" name="Nature">
        <title>The sequence and de novo assembly of the giant panda genome.</title>
        <authorList>
            <person name="Li R."/>
            <person name="Fan W."/>
            <person name="Tian G."/>
            <person name="Zhu H."/>
            <person name="He L."/>
            <person name="Cai J."/>
            <person name="Huang Q."/>
            <person name="Cai Q."/>
            <person name="Li B."/>
            <person name="Bai Y."/>
            <person name="Zhang Z."/>
            <person name="Zhang Y."/>
            <person name="Wang W."/>
            <person name="Li J."/>
            <person name="Wei F."/>
            <person name="Li H."/>
            <person name="Jian M."/>
            <person name="Li J."/>
            <person name="Zhang Z."/>
            <person name="Nielsen R."/>
            <person name="Li D."/>
            <person name="Gu W."/>
            <person name="Yang Z."/>
            <person name="Xuan Z."/>
            <person name="Ryder O.A."/>
            <person name="Leung F.C."/>
            <person name="Zhou Y."/>
            <person name="Cao J."/>
            <person name="Sun X."/>
            <person name="Fu Y."/>
            <person name="Fang X."/>
            <person name="Guo X."/>
            <person name="Wang B."/>
            <person name="Hou R."/>
            <person name="Shen F."/>
            <person name="Mu B."/>
            <person name="Ni P."/>
            <person name="Lin R."/>
            <person name="Qian W."/>
            <person name="Wang G."/>
            <person name="Yu C."/>
            <person name="Nie W."/>
            <person name="Wang J."/>
            <person name="Wu Z."/>
            <person name="Liang H."/>
            <person name="Min J."/>
            <person name="Wu Q."/>
            <person name="Cheng S."/>
            <person name="Ruan J."/>
            <person name="Wang M."/>
            <person name="Shi Z."/>
            <person name="Wen M."/>
            <person name="Liu B."/>
            <person name="Ren X."/>
            <person name="Zheng H."/>
            <person name="Dong D."/>
            <person name="Cook K."/>
            <person name="Shan G."/>
            <person name="Zhang H."/>
            <person name="Kosiol C."/>
            <person name="Xie X."/>
            <person name="Lu Z."/>
            <person name="Zheng H."/>
            <person name="Li Y."/>
            <person name="Steiner C.C."/>
            <person name="Lam T.T."/>
            <person name="Lin S."/>
            <person name="Zhang Q."/>
            <person name="Li G."/>
            <person name="Tian J."/>
            <person name="Gong T."/>
            <person name="Liu H."/>
            <person name="Zhang D."/>
            <person name="Fang L."/>
            <person name="Ye C."/>
            <person name="Zhang J."/>
            <person name="Hu W."/>
            <person name="Xu A."/>
            <person name="Ren Y."/>
            <person name="Zhang G."/>
            <person name="Bruford M.W."/>
            <person name="Li Q."/>
            <person name="Ma L."/>
            <person name="Guo Y."/>
            <person name="An N."/>
            <person name="Hu Y."/>
            <person name="Zheng Y."/>
            <person name="Shi Y."/>
            <person name="Li Z."/>
            <person name="Liu Q."/>
            <person name="Chen Y."/>
            <person name="Zhao J."/>
            <person name="Qu N."/>
            <person name="Zhao S."/>
            <person name="Tian F."/>
            <person name="Wang X."/>
            <person name="Wang H."/>
            <person name="Xu L."/>
            <person name="Liu X."/>
            <person name="Vinar T."/>
            <person name="Wang Y."/>
            <person name="Lam T.W."/>
            <person name="Yiu S.M."/>
            <person name="Liu S."/>
            <person name="Zhang H."/>
            <person name="Li D."/>
            <person name="Huang Y."/>
            <person name="Wang X."/>
            <person name="Yang G."/>
            <person name="Jiang Z."/>
            <person name="Wang J."/>
            <person name="Qin N."/>
            <person name="Li L."/>
            <person name="Li J."/>
            <person name="Bolund L."/>
            <person name="Kristiansen K."/>
            <person name="Wong G.K."/>
            <person name="Olson M."/>
            <person name="Zhang X."/>
            <person name="Li S."/>
            <person name="Yang H."/>
            <person name="Wang J."/>
            <person name="Wang J."/>
        </authorList>
    </citation>
    <scope>NUCLEOTIDE SEQUENCE [LARGE SCALE GENOMIC DNA]</scope>
</reference>
<name>A0A7N5JNE7_AILME</name>
<feature type="region of interest" description="Disordered" evidence="1">
    <location>
        <begin position="70"/>
        <end position="102"/>
    </location>
</feature>
<accession>A0A7N5JNE7</accession>
<dbReference type="Ensembl" id="ENSAMET00000032159.1">
    <property type="protein sequence ID" value="ENSAMEP00000027934.1"/>
    <property type="gene ID" value="ENSAMEG00000026660.1"/>
</dbReference>
<keyword evidence="3" id="KW-1185">Reference proteome</keyword>
<dbReference type="InParanoid" id="A0A7N5JNE7"/>
<evidence type="ECO:0008006" key="4">
    <source>
        <dbReference type="Google" id="ProtNLM"/>
    </source>
</evidence>
<evidence type="ECO:0000313" key="2">
    <source>
        <dbReference type="Ensembl" id="ENSAMEP00000027934.1"/>
    </source>
</evidence>
<evidence type="ECO:0000313" key="3">
    <source>
        <dbReference type="Proteomes" id="UP000008912"/>
    </source>
</evidence>
<sequence>SSSPTPPACVPSLAEPAFGREVSDGHCCFSPPSAAERPQGILQRFAHCNDHDGEVRKCLKNEEHKQGEWERKRLVRLDPRTPGSRPELKADAQRLRHPGAPL</sequence>
<reference evidence="2" key="2">
    <citation type="submission" date="2025-08" db="UniProtKB">
        <authorList>
            <consortium name="Ensembl"/>
        </authorList>
    </citation>
    <scope>IDENTIFICATION</scope>
</reference>
<reference evidence="2" key="3">
    <citation type="submission" date="2025-09" db="UniProtKB">
        <authorList>
            <consortium name="Ensembl"/>
        </authorList>
    </citation>
    <scope>IDENTIFICATION</scope>
</reference>